<keyword evidence="5 10" id="KW-0863">Zinc-finger</keyword>
<organism evidence="12 13">
    <name type="scientific">Thelonectria olida</name>
    <dbReference type="NCBI Taxonomy" id="1576542"/>
    <lineage>
        <taxon>Eukaryota</taxon>
        <taxon>Fungi</taxon>
        <taxon>Dikarya</taxon>
        <taxon>Ascomycota</taxon>
        <taxon>Pezizomycotina</taxon>
        <taxon>Sordariomycetes</taxon>
        <taxon>Hypocreomycetidae</taxon>
        <taxon>Hypocreales</taxon>
        <taxon>Nectriaceae</taxon>
        <taxon>Thelonectria</taxon>
    </lineage>
</organism>
<evidence type="ECO:0000313" key="12">
    <source>
        <dbReference type="EMBL" id="KAH6881127.1"/>
    </source>
</evidence>
<evidence type="ECO:0000256" key="5">
    <source>
        <dbReference type="ARBA" id="ARBA00022771"/>
    </source>
</evidence>
<dbReference type="Pfam" id="PF00096">
    <property type="entry name" value="zf-C2H2"/>
    <property type="match status" value="2"/>
</dbReference>
<comment type="caution">
    <text evidence="12">The sequence shown here is derived from an EMBL/GenBank/DDBJ whole genome shotgun (WGS) entry which is preliminary data.</text>
</comment>
<gene>
    <name evidence="12" type="ORF">B0T10DRAFT_411337</name>
</gene>
<dbReference type="FunFam" id="3.30.160.60:FF:001049">
    <property type="entry name" value="zinc finger protein 319"/>
    <property type="match status" value="1"/>
</dbReference>
<feature type="domain" description="C2H2-type" evidence="11">
    <location>
        <begin position="133"/>
        <end position="160"/>
    </location>
</feature>
<keyword evidence="13" id="KW-1185">Reference proteome</keyword>
<evidence type="ECO:0000259" key="11">
    <source>
        <dbReference type="PROSITE" id="PS50157"/>
    </source>
</evidence>
<dbReference type="FunFam" id="3.30.160.60:FF:000774">
    <property type="entry name" value="Zinc finger protein"/>
    <property type="match status" value="1"/>
</dbReference>
<evidence type="ECO:0000256" key="1">
    <source>
        <dbReference type="ARBA" id="ARBA00004123"/>
    </source>
</evidence>
<keyword evidence="4" id="KW-0677">Repeat</keyword>
<dbReference type="PANTHER" id="PTHR23235:SF120">
    <property type="entry name" value="KRUPPEL-LIKE FACTOR 15"/>
    <property type="match status" value="1"/>
</dbReference>
<evidence type="ECO:0000256" key="4">
    <source>
        <dbReference type="ARBA" id="ARBA00022737"/>
    </source>
</evidence>
<name>A0A9P9ALJ3_9HYPO</name>
<reference evidence="12 13" key="1">
    <citation type="journal article" date="2021" name="Nat. Commun.">
        <title>Genetic determinants of endophytism in the Arabidopsis root mycobiome.</title>
        <authorList>
            <person name="Mesny F."/>
            <person name="Miyauchi S."/>
            <person name="Thiergart T."/>
            <person name="Pickel B."/>
            <person name="Atanasova L."/>
            <person name="Karlsson M."/>
            <person name="Huettel B."/>
            <person name="Barry K.W."/>
            <person name="Haridas S."/>
            <person name="Chen C."/>
            <person name="Bauer D."/>
            <person name="Andreopoulos W."/>
            <person name="Pangilinan J."/>
            <person name="LaButti K."/>
            <person name="Riley R."/>
            <person name="Lipzen A."/>
            <person name="Clum A."/>
            <person name="Drula E."/>
            <person name="Henrissat B."/>
            <person name="Kohler A."/>
            <person name="Grigoriev I.V."/>
            <person name="Martin F.M."/>
            <person name="Hacquard S."/>
        </authorList>
    </citation>
    <scope>NUCLEOTIDE SEQUENCE [LARGE SCALE GENOMIC DNA]</scope>
    <source>
        <strain evidence="12 13">MPI-CAGE-CH-0241</strain>
    </source>
</reference>
<accession>A0A9P9ALJ3</accession>
<dbReference type="SUPFAM" id="SSF57667">
    <property type="entry name" value="beta-beta-alpha zinc fingers"/>
    <property type="match status" value="2"/>
</dbReference>
<comment type="similarity">
    <text evidence="2">Belongs to the krueppel C2H2-type zinc-finger protein family.</text>
</comment>
<dbReference type="AlphaFoldDB" id="A0A9P9ALJ3"/>
<dbReference type="FunFam" id="3.30.160.60:FF:000193">
    <property type="entry name" value="Zinc finger protein 300"/>
    <property type="match status" value="1"/>
</dbReference>
<comment type="subcellular location">
    <subcellularLocation>
        <location evidence="1">Nucleus</location>
    </subcellularLocation>
</comment>
<feature type="domain" description="C2H2-type" evidence="11">
    <location>
        <begin position="161"/>
        <end position="188"/>
    </location>
</feature>
<evidence type="ECO:0000256" key="8">
    <source>
        <dbReference type="ARBA" id="ARBA00023163"/>
    </source>
</evidence>
<dbReference type="Gene3D" id="3.30.160.60">
    <property type="entry name" value="Classic Zinc Finger"/>
    <property type="match status" value="4"/>
</dbReference>
<proteinExistence type="inferred from homology"/>
<dbReference type="InterPro" id="IPR013087">
    <property type="entry name" value="Znf_C2H2_type"/>
</dbReference>
<dbReference type="PROSITE" id="PS50157">
    <property type="entry name" value="ZINC_FINGER_C2H2_2"/>
    <property type="match status" value="3"/>
</dbReference>
<dbReference type="GO" id="GO:0008270">
    <property type="term" value="F:zinc ion binding"/>
    <property type="evidence" value="ECO:0007669"/>
    <property type="project" value="UniProtKB-KW"/>
</dbReference>
<evidence type="ECO:0000256" key="9">
    <source>
        <dbReference type="ARBA" id="ARBA00023242"/>
    </source>
</evidence>
<sequence length="203" mass="22889">MVLQLCQGGVRPVLPHDARWSKWILSVEEEERWEESSREVGGEVLIELSKAAGAESGALYPRGQAVRGGGEFASTNFTLPSLQTLHLPTRNAGRDGPDATPAKPHVCNTCGKRYTQPYELRVHYRTHTGEKPYACDTCGKRFTRLYNLNVHKRTHTGEKPYACDTCSREFIQSYELKVHYRTHTGEKPYACDTCGKRFSQKAI</sequence>
<evidence type="ECO:0000256" key="7">
    <source>
        <dbReference type="ARBA" id="ARBA00023015"/>
    </source>
</evidence>
<dbReference type="EMBL" id="JAGPYM010000024">
    <property type="protein sequence ID" value="KAH6881127.1"/>
    <property type="molecule type" value="Genomic_DNA"/>
</dbReference>
<keyword evidence="9" id="KW-0539">Nucleus</keyword>
<keyword evidence="3" id="KW-0479">Metal-binding</keyword>
<keyword evidence="6" id="KW-0862">Zinc</keyword>
<feature type="domain" description="C2H2-type" evidence="11">
    <location>
        <begin position="105"/>
        <end position="132"/>
    </location>
</feature>
<dbReference type="Pfam" id="PF13912">
    <property type="entry name" value="zf-C2H2_6"/>
    <property type="match status" value="1"/>
</dbReference>
<dbReference type="GO" id="GO:0005634">
    <property type="term" value="C:nucleus"/>
    <property type="evidence" value="ECO:0007669"/>
    <property type="project" value="UniProtKB-SubCell"/>
</dbReference>
<keyword evidence="7" id="KW-0805">Transcription regulation</keyword>
<dbReference type="OrthoDB" id="4964842at2759"/>
<evidence type="ECO:0000256" key="2">
    <source>
        <dbReference type="ARBA" id="ARBA00006991"/>
    </source>
</evidence>
<protein>
    <recommendedName>
        <fullName evidence="11">C2H2-type domain-containing protein</fullName>
    </recommendedName>
</protein>
<dbReference type="FunFam" id="3.30.160.60:FF:002343">
    <property type="entry name" value="Zinc finger protein 33A"/>
    <property type="match status" value="1"/>
</dbReference>
<keyword evidence="8" id="KW-0804">Transcription</keyword>
<evidence type="ECO:0000256" key="6">
    <source>
        <dbReference type="ARBA" id="ARBA00022833"/>
    </source>
</evidence>
<dbReference type="PROSITE" id="PS00028">
    <property type="entry name" value="ZINC_FINGER_C2H2_1"/>
    <property type="match status" value="3"/>
</dbReference>
<evidence type="ECO:0000313" key="13">
    <source>
        <dbReference type="Proteomes" id="UP000777438"/>
    </source>
</evidence>
<dbReference type="Proteomes" id="UP000777438">
    <property type="component" value="Unassembled WGS sequence"/>
</dbReference>
<evidence type="ECO:0000256" key="3">
    <source>
        <dbReference type="ARBA" id="ARBA00022723"/>
    </source>
</evidence>
<evidence type="ECO:0000256" key="10">
    <source>
        <dbReference type="PROSITE-ProRule" id="PRU00042"/>
    </source>
</evidence>
<dbReference type="InterPro" id="IPR036236">
    <property type="entry name" value="Znf_C2H2_sf"/>
</dbReference>
<dbReference type="SMART" id="SM00355">
    <property type="entry name" value="ZnF_C2H2"/>
    <property type="match status" value="3"/>
</dbReference>
<dbReference type="PANTHER" id="PTHR23235">
    <property type="entry name" value="KRUEPPEL-LIKE TRANSCRIPTION FACTOR"/>
    <property type="match status" value="1"/>
</dbReference>